<proteinExistence type="predicted"/>
<keyword evidence="1" id="KW-1185">Reference proteome</keyword>
<dbReference type="CDD" id="cd00303">
    <property type="entry name" value="retropepsin_like"/>
    <property type="match status" value="1"/>
</dbReference>
<dbReference type="GeneID" id="105851295"/>
<name>A0A1S3DW49_CICAR</name>
<dbReference type="PANTHER" id="PTHR15503">
    <property type="entry name" value="LDOC1 RELATED"/>
    <property type="match status" value="1"/>
</dbReference>
<dbReference type="AlphaFoldDB" id="A0A1S3DW49"/>
<sequence>MRCNDGQKVDLVVYMLESDAEHWWWNCARGEFLNLRQGGMSVAEYVAKFEALSRYSRYLRDNPQDEWKAIKFEQGLRHELQSFIRILDIRDYPTLVNKSRVAEQKMQALEAEKPKEKFNPVEKRCCKSKGQARSRPQNQGIVFTLQGEEVKESDGLIKGATHSFISLSCVKALQLTISCLPFDLCVTTPAEKNLTTSTACLNSTIVYQNVPYNVDLICLPLSGLDVILRMDWLSSNHTVINYSDKSILVAPQLRAIDSPHSSKCFVSALACHRYLVEGAQGHMLLFSSKVEVEDNLTLMPVVGEFLDVFPNDVSSLPLNREL</sequence>
<accession>A0A1S3DW49</accession>
<organism evidence="1 2">
    <name type="scientific">Cicer arietinum</name>
    <name type="common">Chickpea</name>
    <name type="synonym">Garbanzo</name>
    <dbReference type="NCBI Taxonomy" id="3827"/>
    <lineage>
        <taxon>Eukaryota</taxon>
        <taxon>Viridiplantae</taxon>
        <taxon>Streptophyta</taxon>
        <taxon>Embryophyta</taxon>
        <taxon>Tracheophyta</taxon>
        <taxon>Spermatophyta</taxon>
        <taxon>Magnoliopsida</taxon>
        <taxon>eudicotyledons</taxon>
        <taxon>Gunneridae</taxon>
        <taxon>Pentapetalae</taxon>
        <taxon>rosids</taxon>
        <taxon>fabids</taxon>
        <taxon>Fabales</taxon>
        <taxon>Fabaceae</taxon>
        <taxon>Papilionoideae</taxon>
        <taxon>50 kb inversion clade</taxon>
        <taxon>NPAAA clade</taxon>
        <taxon>Hologalegina</taxon>
        <taxon>IRL clade</taxon>
        <taxon>Cicereae</taxon>
        <taxon>Cicer</taxon>
    </lineage>
</organism>
<dbReference type="InterPro" id="IPR021109">
    <property type="entry name" value="Peptidase_aspartic_dom_sf"/>
</dbReference>
<gene>
    <name evidence="2" type="primary">LOC105851295</name>
</gene>
<dbReference type="OrthoDB" id="1436782at2759"/>
<dbReference type="Pfam" id="PF08284">
    <property type="entry name" value="RVP_2"/>
    <property type="match status" value="1"/>
</dbReference>
<protein>
    <submittedName>
        <fullName evidence="2">Uncharacterized protein LOC105851295</fullName>
    </submittedName>
</protein>
<dbReference type="InterPro" id="IPR032567">
    <property type="entry name" value="RTL1-rel"/>
</dbReference>
<dbReference type="RefSeq" id="XP_012567458.1">
    <property type="nucleotide sequence ID" value="XM_012712004.1"/>
</dbReference>
<evidence type="ECO:0000313" key="2">
    <source>
        <dbReference type="RefSeq" id="XP_012567458.1"/>
    </source>
</evidence>
<dbReference type="Proteomes" id="UP000087171">
    <property type="component" value="Unplaced"/>
</dbReference>
<reference evidence="2" key="1">
    <citation type="submission" date="2025-08" db="UniProtKB">
        <authorList>
            <consortium name="RefSeq"/>
        </authorList>
    </citation>
    <scope>IDENTIFICATION</scope>
    <source>
        <tissue evidence="2">Etiolated seedlings</tissue>
    </source>
</reference>
<evidence type="ECO:0000313" key="1">
    <source>
        <dbReference type="Proteomes" id="UP000087171"/>
    </source>
</evidence>
<dbReference type="Gene3D" id="2.40.70.10">
    <property type="entry name" value="Acid Proteases"/>
    <property type="match status" value="1"/>
</dbReference>
<dbReference type="PANTHER" id="PTHR15503:SF45">
    <property type="entry name" value="RNA-DIRECTED DNA POLYMERASE HOMOLOG"/>
    <property type="match status" value="1"/>
</dbReference>
<dbReference type="KEGG" id="cam:105851295"/>